<dbReference type="AlphaFoldDB" id="A0A6G9ZE53"/>
<gene>
    <name evidence="1" type="ORF">F6W96_41010</name>
</gene>
<protein>
    <submittedName>
        <fullName evidence="1">Uncharacterized protein</fullName>
    </submittedName>
</protein>
<reference evidence="1 2" key="1">
    <citation type="journal article" date="2019" name="ACS Chem. Biol.">
        <title>Identification and Mobilization of a Cryptic Antibiotic Biosynthesis Gene Locus from a Human-Pathogenic Nocardia Isolate.</title>
        <authorList>
            <person name="Herisse M."/>
            <person name="Ishida K."/>
            <person name="Porter J.L."/>
            <person name="Howden B."/>
            <person name="Hertweck C."/>
            <person name="Stinear T.P."/>
            <person name="Pidot S.J."/>
        </authorList>
    </citation>
    <scope>NUCLEOTIDE SEQUENCE [LARGE SCALE GENOMIC DNA]</scope>
    <source>
        <strain evidence="1 2">AUSMDU00012715</strain>
    </source>
</reference>
<evidence type="ECO:0000313" key="1">
    <source>
        <dbReference type="EMBL" id="QIS23720.1"/>
    </source>
</evidence>
<sequence>MSAIPPNDGSETTVVLTVLTNTTTASGLEWVPALWVAPALDSADVNDWLTIHGVMDDACTDTYVLVTPEEDWPVFDLGDCPNCTVTLPHDQYTALRAAVMESCDEDR</sequence>
<proteinExistence type="predicted"/>
<name>A0A6G9ZE53_9NOCA</name>
<dbReference type="RefSeq" id="WP_167491039.1">
    <property type="nucleotide sequence ID" value="NZ_CP046173.1"/>
</dbReference>
<accession>A0A6G9ZE53</accession>
<evidence type="ECO:0000313" key="2">
    <source>
        <dbReference type="Proteomes" id="UP000500953"/>
    </source>
</evidence>
<dbReference type="EMBL" id="CP046173">
    <property type="protein sequence ID" value="QIS23720.1"/>
    <property type="molecule type" value="Genomic_DNA"/>
</dbReference>
<organism evidence="1 2">
    <name type="scientific">Nocardia terpenica</name>
    <dbReference type="NCBI Taxonomy" id="455432"/>
    <lineage>
        <taxon>Bacteria</taxon>
        <taxon>Bacillati</taxon>
        <taxon>Actinomycetota</taxon>
        <taxon>Actinomycetes</taxon>
        <taxon>Mycobacteriales</taxon>
        <taxon>Nocardiaceae</taxon>
        <taxon>Nocardia</taxon>
    </lineage>
</organism>
<dbReference type="Proteomes" id="UP000500953">
    <property type="component" value="Chromosome"/>
</dbReference>